<proteinExistence type="inferred from homology"/>
<comment type="caution">
    <text evidence="5">The sequence shown here is derived from an EMBL/GenBank/DDBJ whole genome shotgun (WGS) entry which is preliminary data.</text>
</comment>
<dbReference type="SUPFAM" id="SSF47729">
    <property type="entry name" value="IHF-like DNA-binding proteins"/>
    <property type="match status" value="1"/>
</dbReference>
<dbReference type="GO" id="GO:0005829">
    <property type="term" value="C:cytosol"/>
    <property type="evidence" value="ECO:0007669"/>
    <property type="project" value="TreeGrafter"/>
</dbReference>
<comment type="similarity">
    <text evidence="1 4">Belongs to the bacterial histone-like protein family.</text>
</comment>
<name>A0A1E5L7X7_9FIRM</name>
<dbReference type="FunFam" id="4.10.520.10:FF:000001">
    <property type="entry name" value="DNA-binding protein HU"/>
    <property type="match status" value="1"/>
</dbReference>
<dbReference type="PROSITE" id="PS00045">
    <property type="entry name" value="HISTONE_LIKE"/>
    <property type="match status" value="1"/>
</dbReference>
<dbReference type="PANTHER" id="PTHR33175:SF3">
    <property type="entry name" value="DNA-BINDING PROTEIN HU-BETA"/>
    <property type="match status" value="1"/>
</dbReference>
<dbReference type="InterPro" id="IPR000119">
    <property type="entry name" value="Hist_DNA-bd"/>
</dbReference>
<dbReference type="Pfam" id="PF00216">
    <property type="entry name" value="Bac_DNA_binding"/>
    <property type="match status" value="1"/>
</dbReference>
<evidence type="ECO:0000313" key="6">
    <source>
        <dbReference type="Proteomes" id="UP000095255"/>
    </source>
</evidence>
<dbReference type="GO" id="GO:0003677">
    <property type="term" value="F:DNA binding"/>
    <property type="evidence" value="ECO:0007669"/>
    <property type="project" value="UniProtKB-KW"/>
</dbReference>
<accession>A0A1E5L7X7</accession>
<dbReference type="STRING" id="1390249.BHU72_14520"/>
<keyword evidence="6" id="KW-1185">Reference proteome</keyword>
<evidence type="ECO:0000256" key="4">
    <source>
        <dbReference type="RuleBase" id="RU003939"/>
    </source>
</evidence>
<evidence type="ECO:0000256" key="2">
    <source>
        <dbReference type="ARBA" id="ARBA00023067"/>
    </source>
</evidence>
<dbReference type="GO" id="GO:1990103">
    <property type="term" value="C:DnaA-HU complex"/>
    <property type="evidence" value="ECO:0007669"/>
    <property type="project" value="UniProtKB-ARBA"/>
</dbReference>
<dbReference type="GO" id="GO:0042802">
    <property type="term" value="F:identical protein binding"/>
    <property type="evidence" value="ECO:0007669"/>
    <property type="project" value="UniProtKB-ARBA"/>
</dbReference>
<keyword evidence="3 5" id="KW-0238">DNA-binding</keyword>
<dbReference type="EMBL" id="MJAT01000008">
    <property type="protein sequence ID" value="OEH86043.1"/>
    <property type="molecule type" value="Genomic_DNA"/>
</dbReference>
<dbReference type="GO" id="GO:0010467">
    <property type="term" value="P:gene expression"/>
    <property type="evidence" value="ECO:0007669"/>
    <property type="project" value="UniProtKB-ARBA"/>
</dbReference>
<protein>
    <submittedName>
        <fullName evidence="5">DNA-binding protein</fullName>
    </submittedName>
</protein>
<sequence length="93" mass="9963">MNMNKTDLINKVTEVTGLSKKDAAKAVEATLSSISEALVNNDKVQLIGFGNFEVRERAARSGRNPQTGQTISIPASKVPAFKPGKKFKEAVSS</sequence>
<dbReference type="Gene3D" id="4.10.520.10">
    <property type="entry name" value="IHF-like DNA-binding proteins"/>
    <property type="match status" value="1"/>
</dbReference>
<dbReference type="PRINTS" id="PR01727">
    <property type="entry name" value="DNABINDINGHU"/>
</dbReference>
<dbReference type="PANTHER" id="PTHR33175">
    <property type="entry name" value="DNA-BINDING PROTEIN HU"/>
    <property type="match status" value="1"/>
</dbReference>
<evidence type="ECO:0000313" key="5">
    <source>
        <dbReference type="EMBL" id="OEH86043.1"/>
    </source>
</evidence>
<dbReference type="GO" id="GO:0030527">
    <property type="term" value="F:structural constituent of chromatin"/>
    <property type="evidence" value="ECO:0007669"/>
    <property type="project" value="InterPro"/>
</dbReference>
<dbReference type="InterPro" id="IPR010992">
    <property type="entry name" value="IHF-like_DNA-bd_dom_sf"/>
</dbReference>
<evidence type="ECO:0000256" key="1">
    <source>
        <dbReference type="ARBA" id="ARBA00010529"/>
    </source>
</evidence>
<dbReference type="GO" id="GO:0006270">
    <property type="term" value="P:DNA replication initiation"/>
    <property type="evidence" value="ECO:0007669"/>
    <property type="project" value="UniProtKB-ARBA"/>
</dbReference>
<dbReference type="AlphaFoldDB" id="A0A1E5L7X7"/>
<dbReference type="Proteomes" id="UP000095255">
    <property type="component" value="Unassembled WGS sequence"/>
</dbReference>
<gene>
    <name evidence="5" type="ORF">BHU72_14520</name>
</gene>
<dbReference type="OrthoDB" id="9799835at2"/>
<reference evidence="5 6" key="1">
    <citation type="submission" date="2016-09" db="EMBL/GenBank/DDBJ databases">
        <title>Desulfuribacillus arsenicus sp. nov., an obligately anaerobic, dissimilatory arsenic- and antimonate-reducing bacterium isolated from anoxic sediments.</title>
        <authorList>
            <person name="Abin C.A."/>
            <person name="Hollibaugh J.T."/>
        </authorList>
    </citation>
    <scope>NUCLEOTIDE SEQUENCE [LARGE SCALE GENOMIC DNA]</scope>
    <source>
        <strain evidence="5 6">MLFW-2</strain>
    </source>
</reference>
<dbReference type="GO" id="GO:1990178">
    <property type="term" value="C:HU-DNA complex"/>
    <property type="evidence" value="ECO:0007669"/>
    <property type="project" value="UniProtKB-ARBA"/>
</dbReference>
<evidence type="ECO:0000256" key="3">
    <source>
        <dbReference type="ARBA" id="ARBA00023125"/>
    </source>
</evidence>
<dbReference type="SMART" id="SM00411">
    <property type="entry name" value="BHL"/>
    <property type="match status" value="1"/>
</dbReference>
<keyword evidence="2" id="KW-0226">DNA condensation</keyword>
<dbReference type="GO" id="GO:0030261">
    <property type="term" value="P:chromosome condensation"/>
    <property type="evidence" value="ECO:0007669"/>
    <property type="project" value="UniProtKB-KW"/>
</dbReference>
<dbReference type="CDD" id="cd13831">
    <property type="entry name" value="HU"/>
    <property type="match status" value="1"/>
</dbReference>
<organism evidence="5 6">
    <name type="scientific">Desulfuribacillus stibiiarsenatis</name>
    <dbReference type="NCBI Taxonomy" id="1390249"/>
    <lineage>
        <taxon>Bacteria</taxon>
        <taxon>Bacillati</taxon>
        <taxon>Bacillota</taxon>
        <taxon>Desulfuribacillia</taxon>
        <taxon>Desulfuribacillales</taxon>
        <taxon>Desulfuribacillaceae</taxon>
        <taxon>Desulfuribacillus</taxon>
    </lineage>
</organism>
<dbReference type="InterPro" id="IPR020816">
    <property type="entry name" value="Histone-like_DNA-bd_CS"/>
</dbReference>